<proteinExistence type="predicted"/>
<dbReference type="PANTHER" id="PTHR37299:SF1">
    <property type="entry name" value="STAGE 0 SPORULATION PROTEIN A HOMOLOG"/>
    <property type="match status" value="1"/>
</dbReference>
<dbReference type="RefSeq" id="WP_211143301.1">
    <property type="nucleotide sequence ID" value="NZ_JAEEGB010000015.1"/>
</dbReference>
<comment type="function">
    <text evidence="2">May play the central regulatory role in sporulation. It may be an element of the effector pathway responsible for the activation of sporulation genes in response to nutritional stress. Spo0A may act in concert with spo0H (a sigma factor) to control the expression of some genes that are critical to the sporulation process.</text>
</comment>
<dbReference type="SMART" id="SM00850">
    <property type="entry name" value="LytTR"/>
    <property type="match status" value="1"/>
</dbReference>
<feature type="modified residue" description="4-aspartylphosphate" evidence="3">
    <location>
        <position position="56"/>
    </location>
</feature>
<organism evidence="6 7">
    <name type="scientific">Clostridium aciditolerans</name>
    <dbReference type="NCBI Taxonomy" id="339861"/>
    <lineage>
        <taxon>Bacteria</taxon>
        <taxon>Bacillati</taxon>
        <taxon>Bacillota</taxon>
        <taxon>Clostridia</taxon>
        <taxon>Eubacteriales</taxon>
        <taxon>Clostridiaceae</taxon>
        <taxon>Clostridium</taxon>
    </lineage>
</organism>
<dbReference type="InterPro" id="IPR007492">
    <property type="entry name" value="LytTR_DNA-bd_dom"/>
</dbReference>
<dbReference type="GO" id="GO:0003677">
    <property type="term" value="F:DNA binding"/>
    <property type="evidence" value="ECO:0007669"/>
    <property type="project" value="InterPro"/>
</dbReference>
<dbReference type="EMBL" id="JAEEGB010000015">
    <property type="protein sequence ID" value="MBI6873884.1"/>
    <property type="molecule type" value="Genomic_DNA"/>
</dbReference>
<accession>A0A934M203</accession>
<dbReference type="Proteomes" id="UP000622687">
    <property type="component" value="Unassembled WGS sequence"/>
</dbReference>
<feature type="domain" description="Response regulatory" evidence="4">
    <location>
        <begin position="5"/>
        <end position="119"/>
    </location>
</feature>
<dbReference type="InterPro" id="IPR011006">
    <property type="entry name" value="CheY-like_superfamily"/>
</dbReference>
<feature type="domain" description="HTH LytTR-type" evidence="5">
    <location>
        <begin position="152"/>
        <end position="255"/>
    </location>
</feature>
<dbReference type="SUPFAM" id="SSF52172">
    <property type="entry name" value="CheY-like"/>
    <property type="match status" value="1"/>
</dbReference>
<dbReference type="InterPro" id="IPR046947">
    <property type="entry name" value="LytR-like"/>
</dbReference>
<dbReference type="Gene3D" id="2.20.25.10">
    <property type="match status" value="1"/>
</dbReference>
<protein>
    <recommendedName>
        <fullName evidence="1">Stage 0 sporulation protein A homolog</fullName>
    </recommendedName>
</protein>
<dbReference type="GO" id="GO:0000156">
    <property type="term" value="F:phosphorelay response regulator activity"/>
    <property type="evidence" value="ECO:0007669"/>
    <property type="project" value="InterPro"/>
</dbReference>
<dbReference type="Pfam" id="PF04397">
    <property type="entry name" value="LytTR"/>
    <property type="match status" value="1"/>
</dbReference>
<gene>
    <name evidence="6" type="ORF">I6U51_14450</name>
</gene>
<dbReference type="Pfam" id="PF00072">
    <property type="entry name" value="Response_reg"/>
    <property type="match status" value="1"/>
</dbReference>
<dbReference type="Gene3D" id="3.40.50.2300">
    <property type="match status" value="1"/>
</dbReference>
<dbReference type="Gene3D" id="2.40.50.40">
    <property type="match status" value="1"/>
</dbReference>
<sequence>MDKLICIIVEDEIPAAEELKYLLSQYKYIHVKKVAYDGKDGLEAIKDVHPDVVFMDINMPLQNGIELAKQVKNFDNSIDIIFVTAYEDHAIEAFEVNALDYILKPFDEKRINNTIERLVSKRKIISTEERLPDIINEIINKIDKGEKLVKKIPCERRGKIILVDLKDVYFCYIEGEKTYVKTKDESFLVGCTLHQIEEKTNFFRAHRSYLVNIDNIKELYSWFNGTYKLVMNDMEESEVPISRNNVKKLKELLGI</sequence>
<evidence type="ECO:0000256" key="2">
    <source>
        <dbReference type="ARBA" id="ARBA00024867"/>
    </source>
</evidence>
<evidence type="ECO:0000259" key="4">
    <source>
        <dbReference type="PROSITE" id="PS50110"/>
    </source>
</evidence>
<dbReference type="PROSITE" id="PS50930">
    <property type="entry name" value="HTH_LYTTR"/>
    <property type="match status" value="1"/>
</dbReference>
<evidence type="ECO:0000313" key="6">
    <source>
        <dbReference type="EMBL" id="MBI6873884.1"/>
    </source>
</evidence>
<evidence type="ECO:0000256" key="1">
    <source>
        <dbReference type="ARBA" id="ARBA00018672"/>
    </source>
</evidence>
<keyword evidence="3" id="KW-0597">Phosphoprotein</keyword>
<dbReference type="PROSITE" id="PS50110">
    <property type="entry name" value="RESPONSE_REGULATORY"/>
    <property type="match status" value="1"/>
</dbReference>
<dbReference type="PANTHER" id="PTHR37299">
    <property type="entry name" value="TRANSCRIPTIONAL REGULATOR-RELATED"/>
    <property type="match status" value="1"/>
</dbReference>
<evidence type="ECO:0000259" key="5">
    <source>
        <dbReference type="PROSITE" id="PS50930"/>
    </source>
</evidence>
<reference evidence="6" key="1">
    <citation type="submission" date="2020-12" db="EMBL/GenBank/DDBJ databases">
        <title>Clostridium thailandense sp. nov., a novel acetogenic bacterium isolated from peat land soil in Thailand.</title>
        <authorList>
            <person name="Chaikitkaew S."/>
            <person name="Birkeland N.K."/>
        </authorList>
    </citation>
    <scope>NUCLEOTIDE SEQUENCE</scope>
    <source>
        <strain evidence="6">DSM 17425</strain>
    </source>
</reference>
<dbReference type="AlphaFoldDB" id="A0A934M203"/>
<name>A0A934M203_9CLOT</name>
<evidence type="ECO:0000256" key="3">
    <source>
        <dbReference type="PROSITE-ProRule" id="PRU00169"/>
    </source>
</evidence>
<evidence type="ECO:0000313" key="7">
    <source>
        <dbReference type="Proteomes" id="UP000622687"/>
    </source>
</evidence>
<dbReference type="InterPro" id="IPR001789">
    <property type="entry name" value="Sig_transdc_resp-reg_receiver"/>
</dbReference>
<dbReference type="SMART" id="SM00448">
    <property type="entry name" value="REC"/>
    <property type="match status" value="1"/>
</dbReference>
<keyword evidence="7" id="KW-1185">Reference proteome</keyword>
<comment type="caution">
    <text evidence="6">The sequence shown here is derived from an EMBL/GenBank/DDBJ whole genome shotgun (WGS) entry which is preliminary data.</text>
</comment>